<dbReference type="SMART" id="SM00884">
    <property type="entry name" value="Cullin_Nedd8"/>
    <property type="match status" value="1"/>
</dbReference>
<gene>
    <name evidence="8" type="ORF">KUCA_T00003187001</name>
</gene>
<keyword evidence="2" id="KW-1017">Isopeptide bond</keyword>
<dbReference type="Pfam" id="PF00888">
    <property type="entry name" value="Cullin"/>
    <property type="match status" value="1"/>
</dbReference>
<dbReference type="InterPro" id="IPR036388">
    <property type="entry name" value="WH-like_DNA-bd_sf"/>
</dbReference>
<keyword evidence="3" id="KW-0832">Ubl conjugation</keyword>
<dbReference type="FunFam" id="1.20.1310.10:FF:000002">
    <property type="entry name" value="cullin-3 isoform X1"/>
    <property type="match status" value="1"/>
</dbReference>
<evidence type="ECO:0000256" key="1">
    <source>
        <dbReference type="ARBA" id="ARBA00006019"/>
    </source>
</evidence>
<dbReference type="SMART" id="SM00182">
    <property type="entry name" value="CULLIN"/>
    <property type="match status" value="1"/>
</dbReference>
<reference evidence="8" key="2">
    <citation type="submission" date="2014-02" db="EMBL/GenBank/DDBJ databases">
        <title>Complete DNA sequence of /Kuraishia capsulata/ illustrates novel genomic features among budding yeasts (/Saccharomycotina/).</title>
        <authorList>
            <person name="Morales L."/>
            <person name="Noel B."/>
            <person name="Porcel B."/>
            <person name="Marcet-Houben M."/>
            <person name="Hullo M-F."/>
            <person name="Sacerdot C."/>
            <person name="Tekaia F."/>
            <person name="Leh-Louis V."/>
            <person name="Despons L."/>
            <person name="Khanna V."/>
            <person name="Aury J-M."/>
            <person name="Barbe V."/>
            <person name="Couloux A."/>
            <person name="Labadie K."/>
            <person name="Pelletier E."/>
            <person name="Souciet J-L."/>
            <person name="Boekhout T."/>
            <person name="Gabaldon T."/>
            <person name="Wincker P."/>
            <person name="Dujon B."/>
        </authorList>
    </citation>
    <scope>NUCLEOTIDE SEQUENCE</scope>
    <source>
        <strain evidence="8">CBS 1993</strain>
    </source>
</reference>
<evidence type="ECO:0000256" key="4">
    <source>
        <dbReference type="PROSITE-ProRule" id="PRU00330"/>
    </source>
</evidence>
<dbReference type="InterPro" id="IPR019559">
    <property type="entry name" value="Cullin_neddylation_domain"/>
</dbReference>
<dbReference type="InterPro" id="IPR045093">
    <property type="entry name" value="Cullin"/>
</dbReference>
<sequence>MISSATGARKARIRPPRKLTSTQSDFQKSWEVLSSAIKEIQEKRASNLSFEELYRRAYNAVLRKHGKQLYENIKAVLSEHLENAVYQKLSLLKGEQGASLLKAVNSEWNDFLLCMRMISDVFMYLDRVYTKESFLPPVYNMGLNLFRDKILKNNNHAIGHRLVGIVNLELNKSRQGEFIDRYLIKSTVSMFESLEDEPRTDTEGWRGQFSENYYSVVCEPALMDSSRVYFERLAQELLSEKNGSLYLSKANQLMREEEKRLILYLPEDTYPKLCEMMMNALISTNLETVMGFENGGLRSWISENDYNSLSLLYTLSGSADANYGTLRFSLKEMIISATPELDEKATEFVAELQAKSTIPAKPQQKKKPGSLKESSTQYAIKWIGSLIELKDKYDIMLDASFERNVLISKTVDSAFSELVNLNPKVAEYLSLFVDDGIRKSFKEKSHDEYESILDKSIVIFRFIKDKDLVEKYYKNHLAKRLLQQKSFSSDIERSMISKLKKEVGYSFTSKLEVMFRDVKISRDTSAEFASKLAASEQLVADYPFLRKLELEINVLTGTFWPMTVNKNLDVNFPLELSLLREQFEKYYGEKHAGRKLIWAPNSGTVDMRIRFPKKTYEVNMPVYSAIIILLLFSEDDQKQYTFEEIRDITNIPENDLVRQLQSIAVASRSRLLTKTPMTKDIHPGDVFSVNEKFRSPMTKIKVLTVSSSTKLEDDQERSHTMKSVDADRKIEVDAAVVRIMKARKTLKHNDLLGEIIKQLSNRFKPSPSLMKQRIESLIDNEYLERDEEDRTVYHYLA</sequence>
<evidence type="ECO:0000256" key="2">
    <source>
        <dbReference type="ARBA" id="ARBA00022499"/>
    </source>
</evidence>
<organism evidence="8 9">
    <name type="scientific">Kuraishia capsulata CBS 1993</name>
    <dbReference type="NCBI Taxonomy" id="1382522"/>
    <lineage>
        <taxon>Eukaryota</taxon>
        <taxon>Fungi</taxon>
        <taxon>Dikarya</taxon>
        <taxon>Ascomycota</taxon>
        <taxon>Saccharomycotina</taxon>
        <taxon>Pichiomycetes</taxon>
        <taxon>Pichiales</taxon>
        <taxon>Pichiaceae</taxon>
        <taxon>Kuraishia</taxon>
    </lineage>
</organism>
<evidence type="ECO:0000256" key="6">
    <source>
        <dbReference type="SAM" id="MobiDB-lite"/>
    </source>
</evidence>
<dbReference type="FunFam" id="1.10.10.10:FF:000014">
    <property type="entry name" value="Cullin 1"/>
    <property type="match status" value="1"/>
</dbReference>
<name>W6ML50_9ASCO</name>
<protein>
    <recommendedName>
        <fullName evidence="7">Cullin family profile domain-containing protein</fullName>
    </recommendedName>
</protein>
<dbReference type="InterPro" id="IPR016158">
    <property type="entry name" value="Cullin_homology"/>
</dbReference>
<dbReference type="GeneID" id="34520593"/>
<dbReference type="OrthoDB" id="27073at2759"/>
<accession>W6ML50</accession>
<proteinExistence type="inferred from homology"/>
<dbReference type="RefSeq" id="XP_022459205.1">
    <property type="nucleotide sequence ID" value="XM_022601577.1"/>
</dbReference>
<dbReference type="Pfam" id="PF10557">
    <property type="entry name" value="Cullin_Nedd8"/>
    <property type="match status" value="1"/>
</dbReference>
<evidence type="ECO:0000313" key="8">
    <source>
        <dbReference type="EMBL" id="CDK27209.1"/>
    </source>
</evidence>
<evidence type="ECO:0000256" key="3">
    <source>
        <dbReference type="ARBA" id="ARBA00022843"/>
    </source>
</evidence>
<dbReference type="InterPro" id="IPR001373">
    <property type="entry name" value="Cullin_N"/>
</dbReference>
<dbReference type="EMBL" id="HG793128">
    <property type="protein sequence ID" value="CDK27209.1"/>
    <property type="molecule type" value="Genomic_DNA"/>
</dbReference>
<dbReference type="InterPro" id="IPR036390">
    <property type="entry name" value="WH_DNA-bd_sf"/>
</dbReference>
<dbReference type="SUPFAM" id="SSF74788">
    <property type="entry name" value="Cullin repeat-like"/>
    <property type="match status" value="1"/>
</dbReference>
<dbReference type="HOGENOM" id="CLU_004747_7_1_1"/>
<dbReference type="Gene3D" id="1.20.1310.10">
    <property type="entry name" value="Cullin Repeats"/>
    <property type="match status" value="4"/>
</dbReference>
<feature type="domain" description="Cullin family profile" evidence="7">
    <location>
        <begin position="424"/>
        <end position="664"/>
    </location>
</feature>
<comment type="similarity">
    <text evidence="1 4 5">Belongs to the cullin family.</text>
</comment>
<dbReference type="SUPFAM" id="SSF46785">
    <property type="entry name" value="Winged helix' DNA-binding domain"/>
    <property type="match status" value="1"/>
</dbReference>
<dbReference type="Gene3D" id="3.30.230.130">
    <property type="entry name" value="Cullin, Chain C, Domain 2"/>
    <property type="match status" value="1"/>
</dbReference>
<dbReference type="PANTHER" id="PTHR11932">
    <property type="entry name" value="CULLIN"/>
    <property type="match status" value="1"/>
</dbReference>
<dbReference type="InterPro" id="IPR059120">
    <property type="entry name" value="Cullin-like_AB"/>
</dbReference>
<dbReference type="InterPro" id="IPR036317">
    <property type="entry name" value="Cullin_homology_sf"/>
</dbReference>
<dbReference type="SUPFAM" id="SSF75632">
    <property type="entry name" value="Cullin homology domain"/>
    <property type="match status" value="1"/>
</dbReference>
<dbReference type="AlphaFoldDB" id="W6ML50"/>
<evidence type="ECO:0000256" key="5">
    <source>
        <dbReference type="RuleBase" id="RU003829"/>
    </source>
</evidence>
<dbReference type="STRING" id="1382522.W6ML50"/>
<dbReference type="Pfam" id="PF26557">
    <property type="entry name" value="Cullin_AB"/>
    <property type="match status" value="1"/>
</dbReference>
<dbReference type="InterPro" id="IPR016159">
    <property type="entry name" value="Cullin_repeat-like_dom_sf"/>
</dbReference>
<keyword evidence="9" id="KW-1185">Reference proteome</keyword>
<dbReference type="GO" id="GO:0006511">
    <property type="term" value="P:ubiquitin-dependent protein catabolic process"/>
    <property type="evidence" value="ECO:0007669"/>
    <property type="project" value="InterPro"/>
</dbReference>
<dbReference type="GO" id="GO:0031625">
    <property type="term" value="F:ubiquitin protein ligase binding"/>
    <property type="evidence" value="ECO:0007669"/>
    <property type="project" value="InterPro"/>
</dbReference>
<evidence type="ECO:0000313" key="9">
    <source>
        <dbReference type="Proteomes" id="UP000019384"/>
    </source>
</evidence>
<feature type="region of interest" description="Disordered" evidence="6">
    <location>
        <begin position="1"/>
        <end position="22"/>
    </location>
</feature>
<dbReference type="Proteomes" id="UP000019384">
    <property type="component" value="Unassembled WGS sequence"/>
</dbReference>
<evidence type="ECO:0000259" key="7">
    <source>
        <dbReference type="PROSITE" id="PS50069"/>
    </source>
</evidence>
<dbReference type="Gene3D" id="1.10.10.10">
    <property type="entry name" value="Winged helix-like DNA-binding domain superfamily/Winged helix DNA-binding domain"/>
    <property type="match status" value="1"/>
</dbReference>
<dbReference type="PROSITE" id="PS50069">
    <property type="entry name" value="CULLIN_2"/>
    <property type="match status" value="1"/>
</dbReference>
<reference evidence="8" key="1">
    <citation type="submission" date="2013-12" db="EMBL/GenBank/DDBJ databases">
        <authorList>
            <person name="Genoscope - CEA"/>
        </authorList>
    </citation>
    <scope>NUCLEOTIDE SEQUENCE</scope>
    <source>
        <strain evidence="8">CBS 1993</strain>
    </source>
</reference>